<evidence type="ECO:0000313" key="2">
    <source>
        <dbReference type="EMBL" id="SHO55002.1"/>
    </source>
</evidence>
<dbReference type="RefSeq" id="WP_073579906.1">
    <property type="nucleotide sequence ID" value="NZ_AP024898.1"/>
</dbReference>
<evidence type="ECO:0000313" key="3">
    <source>
        <dbReference type="Proteomes" id="UP000184600"/>
    </source>
</evidence>
<gene>
    <name evidence="2" type="ORF">VQ7734_00721</name>
</gene>
<organism evidence="2 3">
    <name type="scientific">Vibrio quintilis</name>
    <dbReference type="NCBI Taxonomy" id="1117707"/>
    <lineage>
        <taxon>Bacteria</taxon>
        <taxon>Pseudomonadati</taxon>
        <taxon>Pseudomonadota</taxon>
        <taxon>Gammaproteobacteria</taxon>
        <taxon>Vibrionales</taxon>
        <taxon>Vibrionaceae</taxon>
        <taxon>Vibrio</taxon>
    </lineage>
</organism>
<dbReference type="Proteomes" id="UP000184600">
    <property type="component" value="Unassembled WGS sequence"/>
</dbReference>
<feature type="region of interest" description="Disordered" evidence="1">
    <location>
        <begin position="1"/>
        <end position="21"/>
    </location>
</feature>
<dbReference type="EMBL" id="FRFG01000010">
    <property type="protein sequence ID" value="SHO55002.1"/>
    <property type="molecule type" value="Genomic_DNA"/>
</dbReference>
<dbReference type="AlphaFoldDB" id="A0A1M7YQU6"/>
<sequence length="62" mass="6695">MTSVLKITAGGSFEPEKGQAKRDSYRLWPQTSLQGQAVKLGPVFGVCPGKLGKLYGELNVTR</sequence>
<keyword evidence="3" id="KW-1185">Reference proteome</keyword>
<dbReference type="STRING" id="1117707.VQ7734_00721"/>
<name>A0A1M7YQU6_9VIBR</name>
<accession>A0A1M7YQU6</accession>
<proteinExistence type="predicted"/>
<reference evidence="3" key="1">
    <citation type="submission" date="2016-12" db="EMBL/GenBank/DDBJ databases">
        <authorList>
            <person name="Rodrigo-Torres L."/>
            <person name="Arahal R.D."/>
            <person name="Lucena T."/>
        </authorList>
    </citation>
    <scope>NUCLEOTIDE SEQUENCE [LARGE SCALE GENOMIC DNA]</scope>
</reference>
<evidence type="ECO:0000256" key="1">
    <source>
        <dbReference type="SAM" id="MobiDB-lite"/>
    </source>
</evidence>
<protein>
    <submittedName>
        <fullName evidence="2">Uncharacterized protein</fullName>
    </submittedName>
</protein>